<proteinExistence type="predicted"/>
<dbReference type="SUPFAM" id="SSF53448">
    <property type="entry name" value="Nucleotide-diphospho-sugar transferases"/>
    <property type="match status" value="1"/>
</dbReference>
<dbReference type="InterPro" id="IPR001173">
    <property type="entry name" value="Glyco_trans_2-like"/>
</dbReference>
<feature type="transmembrane region" description="Helical" evidence="1">
    <location>
        <begin position="303"/>
        <end position="323"/>
    </location>
</feature>
<evidence type="ECO:0000313" key="3">
    <source>
        <dbReference type="EMBL" id="VAW24715.1"/>
    </source>
</evidence>
<gene>
    <name evidence="3" type="ORF">MNBD_BACTEROID04-303</name>
</gene>
<feature type="non-terminal residue" evidence="3">
    <location>
        <position position="1"/>
    </location>
</feature>
<dbReference type="Gene3D" id="3.90.550.10">
    <property type="entry name" value="Spore Coat Polysaccharide Biosynthesis Protein SpsA, Chain A"/>
    <property type="match status" value="1"/>
</dbReference>
<dbReference type="PANTHER" id="PTHR22916:SF64">
    <property type="entry name" value="TRANSFERASE, PUTATIVE-RELATED"/>
    <property type="match status" value="1"/>
</dbReference>
<dbReference type="AlphaFoldDB" id="A0A3B0U1I9"/>
<keyword evidence="1" id="KW-0472">Membrane</keyword>
<accession>A0A3B0U1I9</accession>
<dbReference type="Pfam" id="PF00535">
    <property type="entry name" value="Glycos_transf_2"/>
    <property type="match status" value="1"/>
</dbReference>
<dbReference type="GO" id="GO:0016740">
    <property type="term" value="F:transferase activity"/>
    <property type="evidence" value="ECO:0007669"/>
    <property type="project" value="UniProtKB-KW"/>
</dbReference>
<protein>
    <submittedName>
        <fullName evidence="3">Glycosyltransferase</fullName>
    </submittedName>
</protein>
<feature type="transmembrane region" description="Helical" evidence="1">
    <location>
        <begin position="253"/>
        <end position="272"/>
    </location>
</feature>
<dbReference type="InterPro" id="IPR029044">
    <property type="entry name" value="Nucleotide-diphossugar_trans"/>
</dbReference>
<evidence type="ECO:0000256" key="1">
    <source>
        <dbReference type="SAM" id="Phobius"/>
    </source>
</evidence>
<reference evidence="3" key="1">
    <citation type="submission" date="2018-06" db="EMBL/GenBank/DDBJ databases">
        <authorList>
            <person name="Zhirakovskaya E."/>
        </authorList>
    </citation>
    <scope>NUCLEOTIDE SEQUENCE</scope>
</reference>
<keyword evidence="3" id="KW-0808">Transferase</keyword>
<keyword evidence="1" id="KW-0812">Transmembrane</keyword>
<feature type="transmembrane region" description="Helical" evidence="1">
    <location>
        <begin position="278"/>
        <end position="296"/>
    </location>
</feature>
<sequence length="332" mass="38575">SKKCIFENIKFTYLELHFSIIITVYNRPQEIEELLASLTKQIYTYNFEVIIIEDGSSNTSKEIVEGFLSQLNIKYFFKENSGAGASRNYGMERALGNYFIIFDSDCIIPPHYLKEVASALDKNYTDAYGGADAAHKSFTIIQKAINYSMTSFLTTGGIRGSKKAVDKFQPRSFNFGISKKAFEKTKGFSNMKIGEDIDLTFRLWENNFKTQFIEKAFVYHKRRTTFQQFFKQTFAFGKGRPFLNKKYPKTAKITYWFPTVFMFLFYFSVILFFLGIKIFLWFFIIYFCLIFIDSFLKNKKLSVAALSVFTTLIQFTGYGLGFVKGLFFSRIV</sequence>
<dbReference type="EMBL" id="UOER01000294">
    <property type="protein sequence ID" value="VAW24715.1"/>
    <property type="molecule type" value="Genomic_DNA"/>
</dbReference>
<name>A0A3B0U1I9_9ZZZZ</name>
<organism evidence="3">
    <name type="scientific">hydrothermal vent metagenome</name>
    <dbReference type="NCBI Taxonomy" id="652676"/>
    <lineage>
        <taxon>unclassified sequences</taxon>
        <taxon>metagenomes</taxon>
        <taxon>ecological metagenomes</taxon>
    </lineage>
</organism>
<feature type="domain" description="Glycosyltransferase 2-like" evidence="2">
    <location>
        <begin position="19"/>
        <end position="167"/>
    </location>
</feature>
<evidence type="ECO:0000259" key="2">
    <source>
        <dbReference type="Pfam" id="PF00535"/>
    </source>
</evidence>
<keyword evidence="1" id="KW-1133">Transmembrane helix</keyword>
<dbReference type="PANTHER" id="PTHR22916">
    <property type="entry name" value="GLYCOSYLTRANSFERASE"/>
    <property type="match status" value="1"/>
</dbReference>